<feature type="transmembrane region" description="Helical" evidence="8">
    <location>
        <begin position="50"/>
        <end position="67"/>
    </location>
</feature>
<dbReference type="PANTHER" id="PTHR23129">
    <property type="entry name" value="ACYL-COENZYME A DIPHOSPHATASE FITM2"/>
    <property type="match status" value="1"/>
</dbReference>
<keyword evidence="2 8" id="KW-0812">Transmembrane</keyword>
<dbReference type="EMBL" id="BTGC01000008">
    <property type="protein sequence ID" value="GMM52455.1"/>
    <property type="molecule type" value="Genomic_DNA"/>
</dbReference>
<keyword evidence="10" id="KW-1185">Reference proteome</keyword>
<evidence type="ECO:0000256" key="8">
    <source>
        <dbReference type="SAM" id="Phobius"/>
    </source>
</evidence>
<dbReference type="GO" id="GO:0005789">
    <property type="term" value="C:endoplasmic reticulum membrane"/>
    <property type="evidence" value="ECO:0007669"/>
    <property type="project" value="UniProtKB-SubCell"/>
</dbReference>
<dbReference type="GO" id="GO:0008654">
    <property type="term" value="P:phospholipid biosynthetic process"/>
    <property type="evidence" value="ECO:0007669"/>
    <property type="project" value="TreeGrafter"/>
</dbReference>
<reference evidence="9 10" key="1">
    <citation type="journal article" date="2023" name="Elife">
        <title>Identification of key yeast species and microbe-microbe interactions impacting larval growth of Drosophila in the wild.</title>
        <authorList>
            <person name="Mure A."/>
            <person name="Sugiura Y."/>
            <person name="Maeda R."/>
            <person name="Honda K."/>
            <person name="Sakurai N."/>
            <person name="Takahashi Y."/>
            <person name="Watada M."/>
            <person name="Katoh T."/>
            <person name="Gotoh A."/>
            <person name="Gotoh Y."/>
            <person name="Taniguchi I."/>
            <person name="Nakamura K."/>
            <person name="Hayashi T."/>
            <person name="Katayama T."/>
            <person name="Uemura T."/>
            <person name="Hattori Y."/>
        </authorList>
    </citation>
    <scope>NUCLEOTIDE SEQUENCE [LARGE SCALE GENOMIC DNA]</scope>
    <source>
        <strain evidence="9 10">SB-73</strain>
    </source>
</reference>
<dbReference type="InterPro" id="IPR019388">
    <property type="entry name" value="FIT"/>
</dbReference>
<keyword evidence="5 8" id="KW-1133">Transmembrane helix</keyword>
<evidence type="ECO:0000313" key="10">
    <source>
        <dbReference type="Proteomes" id="UP001362899"/>
    </source>
</evidence>
<accession>A0AAV5RLZ5</accession>
<evidence type="ECO:0000256" key="2">
    <source>
        <dbReference type="ARBA" id="ARBA00022692"/>
    </source>
</evidence>
<evidence type="ECO:0000256" key="5">
    <source>
        <dbReference type="ARBA" id="ARBA00022989"/>
    </source>
</evidence>
<keyword evidence="4" id="KW-0256">Endoplasmic reticulum</keyword>
<sequence length="227" mass="25365">MANSQLSSYLRILAVYALIILTGSALGHIGYFGREGDHFFASRSNLLNKYFVKLGWGWFTLAFWLSVWARRPRNMLKSALNYCLGTTYWLLFTQWLRGPPLMDRIFLSTGGSCELEVSDVIKQVSSSSACRKAGGVWVGGHDPSGHVFILVHTSMLLWTELLPSIRAKRHSMLELAAPLVLMSLWAGMLFTTSLYFHSILEKMTGLIFGSAEVLLSVILLNIGEVVE</sequence>
<protein>
    <submittedName>
        <fullName evidence="9">Yft2 protein</fullName>
    </submittedName>
</protein>
<dbReference type="GO" id="GO:0034389">
    <property type="term" value="P:lipid droplet organization"/>
    <property type="evidence" value="ECO:0007669"/>
    <property type="project" value="TreeGrafter"/>
</dbReference>
<keyword evidence="6" id="KW-0443">Lipid metabolism</keyword>
<comment type="caution">
    <text evidence="9">The sequence shown here is derived from an EMBL/GenBank/DDBJ whole genome shotgun (WGS) entry which is preliminary data.</text>
</comment>
<keyword evidence="3" id="KW-0378">Hydrolase</keyword>
<comment type="subcellular location">
    <subcellularLocation>
        <location evidence="1">Endoplasmic reticulum membrane</location>
        <topology evidence="1">Multi-pass membrane protein</topology>
    </subcellularLocation>
</comment>
<evidence type="ECO:0000256" key="6">
    <source>
        <dbReference type="ARBA" id="ARBA00023098"/>
    </source>
</evidence>
<dbReference type="PANTHER" id="PTHR23129:SF0">
    <property type="entry name" value="ACYL-COENZYME A DIPHOSPHATASE FITM2"/>
    <property type="match status" value="1"/>
</dbReference>
<dbReference type="GO" id="GO:0010945">
    <property type="term" value="F:coenzyme A diphosphatase activity"/>
    <property type="evidence" value="ECO:0007669"/>
    <property type="project" value="InterPro"/>
</dbReference>
<evidence type="ECO:0000256" key="3">
    <source>
        <dbReference type="ARBA" id="ARBA00022801"/>
    </source>
</evidence>
<organism evidence="9 10">
    <name type="scientific">Starmerella bacillaris</name>
    <name type="common">Yeast</name>
    <name type="synonym">Candida zemplinina</name>
    <dbReference type="NCBI Taxonomy" id="1247836"/>
    <lineage>
        <taxon>Eukaryota</taxon>
        <taxon>Fungi</taxon>
        <taxon>Dikarya</taxon>
        <taxon>Ascomycota</taxon>
        <taxon>Saccharomycotina</taxon>
        <taxon>Dipodascomycetes</taxon>
        <taxon>Dipodascales</taxon>
        <taxon>Trichomonascaceae</taxon>
        <taxon>Starmerella</taxon>
    </lineage>
</organism>
<keyword evidence="7 8" id="KW-0472">Membrane</keyword>
<feature type="transmembrane region" description="Helical" evidence="8">
    <location>
        <begin position="203"/>
        <end position="222"/>
    </location>
</feature>
<evidence type="ECO:0000256" key="7">
    <source>
        <dbReference type="ARBA" id="ARBA00023136"/>
    </source>
</evidence>
<evidence type="ECO:0000256" key="4">
    <source>
        <dbReference type="ARBA" id="ARBA00022824"/>
    </source>
</evidence>
<feature type="transmembrane region" description="Helical" evidence="8">
    <location>
        <begin position="12"/>
        <end position="30"/>
    </location>
</feature>
<dbReference type="Proteomes" id="UP001362899">
    <property type="component" value="Unassembled WGS sequence"/>
</dbReference>
<gene>
    <name evidence="9" type="ORF">DASB73_034180</name>
</gene>
<feature type="transmembrane region" description="Helical" evidence="8">
    <location>
        <begin position="175"/>
        <end position="197"/>
    </location>
</feature>
<dbReference type="Pfam" id="PF10261">
    <property type="entry name" value="FIT"/>
    <property type="match status" value="2"/>
</dbReference>
<dbReference type="AlphaFoldDB" id="A0AAV5RLZ5"/>
<proteinExistence type="predicted"/>
<evidence type="ECO:0000313" key="9">
    <source>
        <dbReference type="EMBL" id="GMM52455.1"/>
    </source>
</evidence>
<name>A0AAV5RLZ5_STABA</name>
<dbReference type="GO" id="GO:0019915">
    <property type="term" value="P:lipid storage"/>
    <property type="evidence" value="ECO:0007669"/>
    <property type="project" value="InterPro"/>
</dbReference>
<evidence type="ECO:0000256" key="1">
    <source>
        <dbReference type="ARBA" id="ARBA00004477"/>
    </source>
</evidence>